<dbReference type="AlphaFoldDB" id="Q8EVA0"/>
<evidence type="ECO:0000256" key="2">
    <source>
        <dbReference type="SAM" id="SignalP"/>
    </source>
</evidence>
<feature type="region of interest" description="Disordered" evidence="1">
    <location>
        <begin position="32"/>
        <end position="63"/>
    </location>
</feature>
<dbReference type="GO" id="GO:0016020">
    <property type="term" value="C:membrane"/>
    <property type="evidence" value="ECO:0007669"/>
    <property type="project" value="InterPro"/>
</dbReference>
<organism evidence="3 4">
    <name type="scientific">Malacoplasma penetrans (strain HF-2)</name>
    <name type="common">Mycoplasma penetrans</name>
    <dbReference type="NCBI Taxonomy" id="272633"/>
    <lineage>
        <taxon>Bacteria</taxon>
        <taxon>Bacillati</taxon>
        <taxon>Mycoplasmatota</taxon>
        <taxon>Mycoplasmoidales</taxon>
        <taxon>Mycoplasmoidaceae</taxon>
        <taxon>Malacoplasma</taxon>
    </lineage>
</organism>
<sequence length="389" mass="41962">MKIKKIKLLKALAITGAFGIVATVPVIVSSCSSTSDNNTGGDTNQGGGTGGDTQSEKITPELNDKVSLSGSLKDIYDSTGATKTNELLAKEIKDNINTVFKNGEKLEAETDLKITVNGNFPETLSNWKDLPYIDSTEASNPTPAKSWSATTNLQTVVYATSSEQINIKSLDDLHTQLSVEKTLKDILKAAGVTNTDTSTYEIKNRPGLTNDDLIHVNVGGTANDTNKTKTIYDLQIPTSDINLVVSDLSVKVEGKNIETTDSTKTTTELDFNIGIDSTTHYNQTIDVTEADEKNVEVNKVLETLKFVKTDKTIDNEALIKELGVYNVTFSLDGASIAKKETTARAATPTEYVVTLKATPNKNDKNTYVWDDGTSGTKDITFPVTIKIGS</sequence>
<dbReference type="EMBL" id="BA000026">
    <property type="protein sequence ID" value="BAC44458.1"/>
    <property type="molecule type" value="Genomic_DNA"/>
</dbReference>
<dbReference type="Pfam" id="PF07668">
    <property type="entry name" value="MpPF1"/>
    <property type="match status" value="1"/>
</dbReference>
<feature type="signal peptide" evidence="2">
    <location>
        <begin position="1"/>
        <end position="22"/>
    </location>
</feature>
<keyword evidence="3" id="KW-0449">Lipoprotein</keyword>
<evidence type="ECO:0000313" key="3">
    <source>
        <dbReference type="EMBL" id="BAC44458.1"/>
    </source>
</evidence>
<dbReference type="KEGG" id="mpe:MYPE6660"/>
<accession>Q8EVA0</accession>
<protein>
    <submittedName>
        <fullName evidence="3">P35 lipoprotein homolog</fullName>
    </submittedName>
</protein>
<proteinExistence type="predicted"/>
<keyword evidence="2" id="KW-0732">Signal</keyword>
<dbReference type="PROSITE" id="PS51257">
    <property type="entry name" value="PROKAR_LIPOPROTEIN"/>
    <property type="match status" value="1"/>
</dbReference>
<dbReference type="RefSeq" id="WP_011077488.1">
    <property type="nucleotide sequence ID" value="NC_004432.1"/>
</dbReference>
<name>Q8EVA0_MALP2</name>
<feature type="chain" id="PRO_5004305504" evidence="2">
    <location>
        <begin position="23"/>
        <end position="389"/>
    </location>
</feature>
<evidence type="ECO:0000313" key="4">
    <source>
        <dbReference type="Proteomes" id="UP000002522"/>
    </source>
</evidence>
<keyword evidence="4" id="KW-1185">Reference proteome</keyword>
<gene>
    <name evidence="3" type="ordered locus">MYPE6660</name>
</gene>
<evidence type="ECO:0000256" key="1">
    <source>
        <dbReference type="SAM" id="MobiDB-lite"/>
    </source>
</evidence>
<dbReference type="InParanoid" id="Q8EVA0"/>
<dbReference type="HOGENOM" id="CLU_040028_0_0_14"/>
<dbReference type="Proteomes" id="UP000002522">
    <property type="component" value="Chromosome"/>
</dbReference>
<dbReference type="InterPro" id="IPR011653">
    <property type="entry name" value="Lipoprotein_p35"/>
</dbReference>
<feature type="compositionally biased region" description="Basic and acidic residues" evidence="1">
    <location>
        <begin position="54"/>
        <end position="63"/>
    </location>
</feature>
<feature type="compositionally biased region" description="Low complexity" evidence="1">
    <location>
        <begin position="32"/>
        <end position="42"/>
    </location>
</feature>
<reference evidence="3 4" key="1">
    <citation type="journal article" date="2002" name="Nucleic Acids Res.">
        <title>The complete genomic sequence of Mycoplasma penetrans, an intracellular bacterial pathogen in humans.</title>
        <authorList>
            <person name="Sasaki Y."/>
            <person name="Ishikawa J."/>
            <person name="Yamashita A."/>
            <person name="Oshima K."/>
            <person name="Kenri T."/>
            <person name="Furuya K."/>
            <person name="Yoshino C."/>
            <person name="Horino A."/>
            <person name="Shiba T."/>
            <person name="Sasaki T."/>
            <person name="Hattori M."/>
        </authorList>
    </citation>
    <scope>NUCLEOTIDE SEQUENCE [LARGE SCALE GENOMIC DNA]</scope>
    <source>
        <strain evidence="3 4">HF-2</strain>
    </source>
</reference>
<dbReference type="eggNOG" id="ENOG5031ZBZ">
    <property type="taxonomic scope" value="Bacteria"/>
</dbReference>